<name>A0A443RVD7_9ACAR</name>
<dbReference type="EMBL" id="NCKV01027519">
    <property type="protein sequence ID" value="RWS19332.1"/>
    <property type="molecule type" value="Genomic_DNA"/>
</dbReference>
<comment type="subcellular location">
    <subcellularLocation>
        <location evidence="1">Nucleus</location>
    </subcellularLocation>
</comment>
<evidence type="ECO:0000256" key="1">
    <source>
        <dbReference type="ARBA" id="ARBA00004123"/>
    </source>
</evidence>
<sequence>MASLSQKYPSIVRKLLVPPLTELCDLLNDKMSSNFAEVNVEVVDCPDLRKEPFHMAGEGLNGKPMIADIGGISYLMPLPRFDKQPYSLTEIAQLMGLQKGLILGAACGPFHCTGFKCEMMPNIHFEVTSNGE</sequence>
<evidence type="ECO:0000313" key="9">
    <source>
        <dbReference type="Proteomes" id="UP000288716"/>
    </source>
</evidence>
<comment type="subunit">
    <text evidence="2">Monomer.</text>
</comment>
<dbReference type="SUPFAM" id="SSF117856">
    <property type="entry name" value="AF0104/ALDC/Ptd012-like"/>
    <property type="match status" value="1"/>
</dbReference>
<keyword evidence="4 8" id="KW-0378">Hydrolase</keyword>
<comment type="caution">
    <text evidence="8">The sequence shown here is derived from an EMBL/GenBank/DDBJ whole genome shotgun (WGS) entry which is preliminary data.</text>
</comment>
<keyword evidence="9" id="KW-1185">Reference proteome</keyword>
<evidence type="ECO:0000256" key="2">
    <source>
        <dbReference type="ARBA" id="ARBA00011245"/>
    </source>
</evidence>
<dbReference type="OrthoDB" id="5119241at2759"/>
<keyword evidence="6" id="KW-0539">Nucleus</keyword>
<evidence type="ECO:0000256" key="3">
    <source>
        <dbReference type="ARBA" id="ARBA00022723"/>
    </source>
</evidence>
<feature type="non-terminal residue" evidence="8">
    <location>
        <position position="132"/>
    </location>
</feature>
<dbReference type="Proteomes" id="UP000288716">
    <property type="component" value="Unassembled WGS sequence"/>
</dbReference>
<evidence type="ECO:0000256" key="6">
    <source>
        <dbReference type="ARBA" id="ARBA00023242"/>
    </source>
</evidence>
<keyword evidence="5" id="KW-0862">Zinc</keyword>
<dbReference type="GO" id="GO:0005634">
    <property type="term" value="C:nucleus"/>
    <property type="evidence" value="ECO:0007669"/>
    <property type="project" value="UniProtKB-SubCell"/>
</dbReference>
<evidence type="ECO:0000256" key="4">
    <source>
        <dbReference type="ARBA" id="ARBA00022801"/>
    </source>
</evidence>
<proteinExistence type="predicted"/>
<reference evidence="8 9" key="1">
    <citation type="journal article" date="2018" name="Gigascience">
        <title>Genomes of trombidid mites reveal novel predicted allergens and laterally-transferred genes associated with secondary metabolism.</title>
        <authorList>
            <person name="Dong X."/>
            <person name="Chaisiri K."/>
            <person name="Xia D."/>
            <person name="Armstrong S.D."/>
            <person name="Fang Y."/>
            <person name="Donnelly M.J."/>
            <person name="Kadowaki T."/>
            <person name="McGarry J.W."/>
            <person name="Darby A.C."/>
            <person name="Makepeace B.L."/>
        </authorList>
    </citation>
    <scope>NUCLEOTIDE SEQUENCE [LARGE SCALE GENOMIC DNA]</scope>
    <source>
        <strain evidence="8">UoL-UT</strain>
    </source>
</reference>
<feature type="domain" description="DUF1907" evidence="7">
    <location>
        <begin position="26"/>
        <end position="132"/>
    </location>
</feature>
<dbReference type="Pfam" id="PF08925">
    <property type="entry name" value="DUF1907"/>
    <property type="match status" value="1"/>
</dbReference>
<dbReference type="PANTHER" id="PTHR13204:SF1">
    <property type="entry name" value="ESTER HYDROLASE C11ORF54"/>
    <property type="match status" value="1"/>
</dbReference>
<organism evidence="8 9">
    <name type="scientific">Leptotrombidium deliense</name>
    <dbReference type="NCBI Taxonomy" id="299467"/>
    <lineage>
        <taxon>Eukaryota</taxon>
        <taxon>Metazoa</taxon>
        <taxon>Ecdysozoa</taxon>
        <taxon>Arthropoda</taxon>
        <taxon>Chelicerata</taxon>
        <taxon>Arachnida</taxon>
        <taxon>Acari</taxon>
        <taxon>Acariformes</taxon>
        <taxon>Trombidiformes</taxon>
        <taxon>Prostigmata</taxon>
        <taxon>Anystina</taxon>
        <taxon>Parasitengona</taxon>
        <taxon>Trombiculoidea</taxon>
        <taxon>Trombiculidae</taxon>
        <taxon>Leptotrombidium</taxon>
    </lineage>
</organism>
<gene>
    <name evidence="8" type="ORF">B4U80_11558</name>
</gene>
<accession>A0A443RVD7</accession>
<evidence type="ECO:0000313" key="8">
    <source>
        <dbReference type="EMBL" id="RWS19332.1"/>
    </source>
</evidence>
<dbReference type="InterPro" id="IPR015021">
    <property type="entry name" value="C11orf54_DUF1907"/>
</dbReference>
<evidence type="ECO:0000259" key="7">
    <source>
        <dbReference type="SMART" id="SM01168"/>
    </source>
</evidence>
<dbReference type="AlphaFoldDB" id="A0A443RVD7"/>
<dbReference type="GO" id="GO:0016788">
    <property type="term" value="F:hydrolase activity, acting on ester bonds"/>
    <property type="evidence" value="ECO:0007669"/>
    <property type="project" value="TreeGrafter"/>
</dbReference>
<dbReference type="GO" id="GO:0008270">
    <property type="term" value="F:zinc ion binding"/>
    <property type="evidence" value="ECO:0007669"/>
    <property type="project" value="TreeGrafter"/>
</dbReference>
<evidence type="ECO:0000256" key="5">
    <source>
        <dbReference type="ARBA" id="ARBA00022833"/>
    </source>
</evidence>
<dbReference type="VEuPathDB" id="VectorBase:LDEU012708"/>
<dbReference type="SMART" id="SM01168">
    <property type="entry name" value="DUF1907"/>
    <property type="match status" value="1"/>
</dbReference>
<protein>
    <submittedName>
        <fullName evidence="8">Ester hydrolase C11orf54-like protein</fullName>
    </submittedName>
</protein>
<keyword evidence="3" id="KW-0479">Metal-binding</keyword>
<dbReference type="PANTHER" id="PTHR13204">
    <property type="entry name" value="PTD012 PROTEIN"/>
    <property type="match status" value="1"/>
</dbReference>